<feature type="transmembrane region" description="Helical" evidence="6">
    <location>
        <begin position="108"/>
        <end position="136"/>
    </location>
</feature>
<dbReference type="KEGG" id="mey:TM49_17775"/>
<dbReference type="PANTHER" id="PTHR30086">
    <property type="entry name" value="ARGININE EXPORTER PROTEIN ARGO"/>
    <property type="match status" value="1"/>
</dbReference>
<feature type="transmembrane region" description="Helical" evidence="6">
    <location>
        <begin position="55"/>
        <end position="88"/>
    </location>
</feature>
<keyword evidence="8" id="KW-1185">Reference proteome</keyword>
<dbReference type="PATRIC" id="fig|1486262.3.peg.3675"/>
<reference evidence="7 8" key="1">
    <citation type="journal article" date="2015" name="Genome Announc.">
        <title>Complete genome sequence of Martelella endophytica YC6887, which has antifungal activity associated with a halophyte.</title>
        <authorList>
            <person name="Khan A."/>
            <person name="Khan H."/>
            <person name="Chung E.J."/>
            <person name="Hossain M.T."/>
            <person name="Chung Y.R."/>
        </authorList>
    </citation>
    <scope>NUCLEOTIDE SEQUENCE [LARGE SCALE GENOMIC DNA]</scope>
    <source>
        <strain evidence="7">YC6887</strain>
    </source>
</reference>
<dbReference type="PANTHER" id="PTHR30086:SF20">
    <property type="entry name" value="ARGININE EXPORTER PROTEIN ARGO-RELATED"/>
    <property type="match status" value="1"/>
</dbReference>
<dbReference type="STRING" id="1486262.TM49_17775"/>
<comment type="subcellular location">
    <subcellularLocation>
        <location evidence="1">Cell membrane</location>
        <topology evidence="1">Multi-pass membrane protein</topology>
    </subcellularLocation>
</comment>
<dbReference type="InterPro" id="IPR001123">
    <property type="entry name" value="LeuE-type"/>
</dbReference>
<dbReference type="GO" id="GO:0015171">
    <property type="term" value="F:amino acid transmembrane transporter activity"/>
    <property type="evidence" value="ECO:0007669"/>
    <property type="project" value="TreeGrafter"/>
</dbReference>
<evidence type="ECO:0000256" key="2">
    <source>
        <dbReference type="ARBA" id="ARBA00022475"/>
    </source>
</evidence>
<dbReference type="OrthoDB" id="7874789at2"/>
<evidence type="ECO:0000256" key="1">
    <source>
        <dbReference type="ARBA" id="ARBA00004651"/>
    </source>
</evidence>
<dbReference type="GO" id="GO:0005886">
    <property type="term" value="C:plasma membrane"/>
    <property type="evidence" value="ECO:0007669"/>
    <property type="project" value="UniProtKB-SubCell"/>
</dbReference>
<evidence type="ECO:0000256" key="5">
    <source>
        <dbReference type="ARBA" id="ARBA00023136"/>
    </source>
</evidence>
<dbReference type="EMBL" id="CP010803">
    <property type="protein sequence ID" value="AJY48318.1"/>
    <property type="molecule type" value="Genomic_DNA"/>
</dbReference>
<organism evidence="7 8">
    <name type="scientific">Martelella endophytica</name>
    <dbReference type="NCBI Taxonomy" id="1486262"/>
    <lineage>
        <taxon>Bacteria</taxon>
        <taxon>Pseudomonadati</taxon>
        <taxon>Pseudomonadota</taxon>
        <taxon>Alphaproteobacteria</taxon>
        <taxon>Hyphomicrobiales</taxon>
        <taxon>Aurantimonadaceae</taxon>
        <taxon>Martelella</taxon>
    </lineage>
</organism>
<sequence length="207" mass="21104">MLAALFLKAVLLGLAIAAPVGPIGALCINRALTRGFWVGVSGGLGTALADASYGLLAALGFAAFSAFLATISAPLALAGGAFLIFLGWREMRFKGDRPPAAETGRGDLLRTIAITYGLTIANPATILSFVAIFAGFGLADAGSTGLPVAVVVLGVFCGSLLWWIFLSGLVAIIRHRLPASFAAWVARISGGILIGFGLVAISTAFPQ</sequence>
<keyword evidence="3 6" id="KW-0812">Transmembrane</keyword>
<dbReference type="HOGENOM" id="CLU_087840_1_1_5"/>
<accession>A0A0D5LXX5</accession>
<keyword evidence="4 6" id="KW-1133">Transmembrane helix</keyword>
<keyword evidence="5 6" id="KW-0472">Membrane</keyword>
<evidence type="ECO:0000256" key="3">
    <source>
        <dbReference type="ARBA" id="ARBA00022692"/>
    </source>
</evidence>
<feature type="transmembrane region" description="Helical" evidence="6">
    <location>
        <begin position="184"/>
        <end position="205"/>
    </location>
</feature>
<dbReference type="AlphaFoldDB" id="A0A0D5LXX5"/>
<evidence type="ECO:0000313" key="8">
    <source>
        <dbReference type="Proteomes" id="UP000032611"/>
    </source>
</evidence>
<evidence type="ECO:0000256" key="6">
    <source>
        <dbReference type="SAM" id="Phobius"/>
    </source>
</evidence>
<dbReference type="RefSeq" id="WP_045685433.1">
    <property type="nucleotide sequence ID" value="NZ_CP010803.1"/>
</dbReference>
<protein>
    <submittedName>
        <fullName evidence="7">Lysine transporter LysE</fullName>
    </submittedName>
</protein>
<evidence type="ECO:0000313" key="7">
    <source>
        <dbReference type="EMBL" id="AJY48318.1"/>
    </source>
</evidence>
<dbReference type="Proteomes" id="UP000032611">
    <property type="component" value="Chromosome"/>
</dbReference>
<keyword evidence="2" id="KW-1003">Cell membrane</keyword>
<dbReference type="Pfam" id="PF01810">
    <property type="entry name" value="LysE"/>
    <property type="match status" value="1"/>
</dbReference>
<evidence type="ECO:0000256" key="4">
    <source>
        <dbReference type="ARBA" id="ARBA00022989"/>
    </source>
</evidence>
<feature type="transmembrane region" description="Helical" evidence="6">
    <location>
        <begin position="148"/>
        <end position="172"/>
    </location>
</feature>
<gene>
    <name evidence="7" type="ORF">TM49_17775</name>
</gene>
<proteinExistence type="predicted"/>
<name>A0A0D5LXX5_MAREN</name>